<gene>
    <name evidence="3" type="ORF">Acr_05g0007670</name>
</gene>
<protein>
    <submittedName>
        <fullName evidence="3">Uncharacterized protein</fullName>
    </submittedName>
</protein>
<evidence type="ECO:0000313" key="3">
    <source>
        <dbReference type="EMBL" id="GFY87128.1"/>
    </source>
</evidence>
<evidence type="ECO:0000256" key="2">
    <source>
        <dbReference type="SAM" id="MobiDB-lite"/>
    </source>
</evidence>
<feature type="region of interest" description="Disordered" evidence="2">
    <location>
        <begin position="79"/>
        <end position="126"/>
    </location>
</feature>
<keyword evidence="1" id="KW-0175">Coiled coil</keyword>
<sequence length="243" mass="27588">MRKIFPSLPDLTLIRLLEEKIQHPFLELGGLVKSKAAPKLRSDVMSNKIDLKKLAQMEKRMTSKVKGVVIGEKCHRDEMPDISPIKKGKQATDTKKKGPMLLLEEKKEAPSKSKTTPSQTTSKVANAKSIQDEMVQAQNVTKKLEGQLAEHEAEKQHTTEELRREAVEWATSKFYDKSFDLCKKQIGHLHAKLDIQDLQIDPELVMEVEGEEKGKLDDSPSPNRHLYVDFFPFGGARLMYPQL</sequence>
<organism evidence="3 4">
    <name type="scientific">Actinidia rufa</name>
    <dbReference type="NCBI Taxonomy" id="165716"/>
    <lineage>
        <taxon>Eukaryota</taxon>
        <taxon>Viridiplantae</taxon>
        <taxon>Streptophyta</taxon>
        <taxon>Embryophyta</taxon>
        <taxon>Tracheophyta</taxon>
        <taxon>Spermatophyta</taxon>
        <taxon>Magnoliopsida</taxon>
        <taxon>eudicotyledons</taxon>
        <taxon>Gunneridae</taxon>
        <taxon>Pentapetalae</taxon>
        <taxon>asterids</taxon>
        <taxon>Ericales</taxon>
        <taxon>Actinidiaceae</taxon>
        <taxon>Actinidia</taxon>
    </lineage>
</organism>
<dbReference type="Proteomes" id="UP000585474">
    <property type="component" value="Unassembled WGS sequence"/>
</dbReference>
<dbReference type="AlphaFoldDB" id="A0A7J0EKY4"/>
<dbReference type="EMBL" id="BJWL01000005">
    <property type="protein sequence ID" value="GFY87128.1"/>
    <property type="molecule type" value="Genomic_DNA"/>
</dbReference>
<proteinExistence type="predicted"/>
<name>A0A7J0EKY4_9ERIC</name>
<comment type="caution">
    <text evidence="3">The sequence shown here is derived from an EMBL/GenBank/DDBJ whole genome shotgun (WGS) entry which is preliminary data.</text>
</comment>
<feature type="coiled-coil region" evidence="1">
    <location>
        <begin position="127"/>
        <end position="168"/>
    </location>
</feature>
<keyword evidence="4" id="KW-1185">Reference proteome</keyword>
<evidence type="ECO:0000256" key="1">
    <source>
        <dbReference type="SAM" id="Coils"/>
    </source>
</evidence>
<accession>A0A7J0EKY4</accession>
<evidence type="ECO:0000313" key="4">
    <source>
        <dbReference type="Proteomes" id="UP000585474"/>
    </source>
</evidence>
<feature type="compositionally biased region" description="Low complexity" evidence="2">
    <location>
        <begin position="112"/>
        <end position="123"/>
    </location>
</feature>
<reference evidence="3 4" key="1">
    <citation type="submission" date="2019-07" db="EMBL/GenBank/DDBJ databases">
        <title>De Novo Assembly of kiwifruit Actinidia rufa.</title>
        <authorList>
            <person name="Sugita-Konishi S."/>
            <person name="Sato K."/>
            <person name="Mori E."/>
            <person name="Abe Y."/>
            <person name="Kisaki G."/>
            <person name="Hamano K."/>
            <person name="Suezawa K."/>
            <person name="Otani M."/>
            <person name="Fukuda T."/>
            <person name="Manabe T."/>
            <person name="Gomi K."/>
            <person name="Tabuchi M."/>
            <person name="Akimitsu K."/>
            <person name="Kataoka I."/>
        </authorList>
    </citation>
    <scope>NUCLEOTIDE SEQUENCE [LARGE SCALE GENOMIC DNA]</scope>
    <source>
        <strain evidence="4">cv. Fuchu</strain>
    </source>
</reference>